<sequence length="139" mass="15444">MPTWIAPNSSDRGKRVASVSTQQVGAVPPGKFVTRTRTSWPSAAWEVIRTTKGKICKYLEIRAGHATAMQVSMKRTWKEAALSKSAALRSTPLRSCKLERLLSTRMESAVHGIGEYLLNQRKLSEEIRAVYKANASLEI</sequence>
<organism evidence="1">
    <name type="scientific">Culex pipiens</name>
    <name type="common">House mosquito</name>
    <dbReference type="NCBI Taxonomy" id="7175"/>
    <lineage>
        <taxon>Eukaryota</taxon>
        <taxon>Metazoa</taxon>
        <taxon>Ecdysozoa</taxon>
        <taxon>Arthropoda</taxon>
        <taxon>Hexapoda</taxon>
        <taxon>Insecta</taxon>
        <taxon>Pterygota</taxon>
        <taxon>Neoptera</taxon>
        <taxon>Endopterygota</taxon>
        <taxon>Diptera</taxon>
        <taxon>Nematocera</taxon>
        <taxon>Culicoidea</taxon>
        <taxon>Culicidae</taxon>
        <taxon>Culicinae</taxon>
        <taxon>Culicini</taxon>
        <taxon>Culex</taxon>
        <taxon>Culex</taxon>
    </lineage>
</organism>
<dbReference type="AlphaFoldDB" id="A0A8D8P387"/>
<dbReference type="EMBL" id="HBUE01319207">
    <property type="protein sequence ID" value="CAG6587094.1"/>
    <property type="molecule type" value="Transcribed_RNA"/>
</dbReference>
<proteinExistence type="predicted"/>
<protein>
    <submittedName>
        <fullName evidence="1">(northern house mosquito) hypothetical protein</fullName>
    </submittedName>
</protein>
<name>A0A8D8P387_CULPI</name>
<accession>A0A8D8P387</accession>
<dbReference type="EMBL" id="HBUE01212716">
    <property type="protein sequence ID" value="CAG6535127.1"/>
    <property type="molecule type" value="Transcribed_RNA"/>
</dbReference>
<evidence type="ECO:0000313" key="1">
    <source>
        <dbReference type="EMBL" id="CAG6587094.1"/>
    </source>
</evidence>
<reference evidence="1" key="1">
    <citation type="submission" date="2021-05" db="EMBL/GenBank/DDBJ databases">
        <authorList>
            <person name="Alioto T."/>
            <person name="Alioto T."/>
            <person name="Gomez Garrido J."/>
        </authorList>
    </citation>
    <scope>NUCLEOTIDE SEQUENCE</scope>
</reference>